<evidence type="ECO:0000313" key="2">
    <source>
        <dbReference type="EMBL" id="GHO87634.1"/>
    </source>
</evidence>
<proteinExistence type="predicted"/>
<keyword evidence="3" id="KW-1185">Reference proteome</keyword>
<protein>
    <recommendedName>
        <fullName evidence="1">eCIS core domain-containing protein</fullName>
    </recommendedName>
</protein>
<dbReference type="InterPro" id="IPR025295">
    <property type="entry name" value="eCIS_core_dom"/>
</dbReference>
<gene>
    <name evidence="2" type="ORF">KSZ_56400</name>
</gene>
<organism evidence="2 3">
    <name type="scientific">Dictyobacter formicarum</name>
    <dbReference type="NCBI Taxonomy" id="2778368"/>
    <lineage>
        <taxon>Bacteria</taxon>
        <taxon>Bacillati</taxon>
        <taxon>Chloroflexota</taxon>
        <taxon>Ktedonobacteria</taxon>
        <taxon>Ktedonobacterales</taxon>
        <taxon>Dictyobacteraceae</taxon>
        <taxon>Dictyobacter</taxon>
    </lineage>
</organism>
<comment type="caution">
    <text evidence="2">The sequence shown here is derived from an EMBL/GenBank/DDBJ whole genome shotgun (WGS) entry which is preliminary data.</text>
</comment>
<evidence type="ECO:0000313" key="3">
    <source>
        <dbReference type="Proteomes" id="UP000635565"/>
    </source>
</evidence>
<accession>A0ABQ3VPL8</accession>
<dbReference type="RefSeq" id="WP_201365175.1">
    <property type="nucleotide sequence ID" value="NZ_BNJJ01000018.1"/>
</dbReference>
<dbReference type="EMBL" id="BNJJ01000018">
    <property type="protein sequence ID" value="GHO87634.1"/>
    <property type="molecule type" value="Genomic_DNA"/>
</dbReference>
<feature type="domain" description="eCIS core" evidence="1">
    <location>
        <begin position="10"/>
        <end position="75"/>
    </location>
</feature>
<sequence>MQRRENSTGLPDDLKTRVEHLSGISMDDVQVHYDSPKPAQVQALAYTQGTDIHVGPGQEQHLAHEAWHVVQQKQGRVPPTVQTGDVAINNDQGLEREADAMGAEAGSMRTQTRQADYVPLRGTAHEQSGLPASLRVYREQQLEINPPQQSSLKHLVSPVIQGMFHPTNVYSGQTFKLNPSQQIQLKNAVEQSINSAALALFTKNRKLGSVAALITKYENEDVQNFEQIKTRILTDLGVPTQPPEALKISKEEEINEEKKNLEQQGILEQDQELNKANKLAEIFRAEEMPKEEGSREVAGSLATKHLTFLEKINRVSKVGNIFTGEFTGKKSVEGKILSEGEKRVELKKNVLEFYAVVAQLKQEKEEESPKKLFFYRKVLVSAQKKKEIEQAKPGEEILEEILPFSVNINADFVKNWNPSPREIVVKIAVSTSYGMIVLSSPDKESVLSKDPGEAALVPSRFILLELIEEDNKPVYLVRAEPLHPGQVVKTLQEPGDPLAFVTDEIIKALEDINAGLENNAYILVKEATKSLTDALSNLKKRIQSIEAGEGIQKLIQQGESVLASLNSREVLYYLTLSK</sequence>
<reference evidence="2 3" key="1">
    <citation type="journal article" date="2021" name="Int. J. Syst. Evol. Microbiol.">
        <title>Reticulibacter mediterranei gen. nov., sp. nov., within the new family Reticulibacteraceae fam. nov., and Ktedonospora formicarum gen. nov., sp. nov., Ktedonobacter robiniae sp. nov., Dictyobacter formicarum sp. nov. and Dictyobacter arantiisoli sp. nov., belonging to the class Ktedonobacteria.</title>
        <authorList>
            <person name="Yabe S."/>
            <person name="Zheng Y."/>
            <person name="Wang C.M."/>
            <person name="Sakai Y."/>
            <person name="Abe K."/>
            <person name="Yokota A."/>
            <person name="Donadio S."/>
            <person name="Cavaletti L."/>
            <person name="Monciardini P."/>
        </authorList>
    </citation>
    <scope>NUCLEOTIDE SEQUENCE [LARGE SCALE GENOMIC DNA]</scope>
    <source>
        <strain evidence="2 3">SOSP1-9</strain>
    </source>
</reference>
<dbReference type="Proteomes" id="UP000635565">
    <property type="component" value="Unassembled WGS sequence"/>
</dbReference>
<evidence type="ECO:0000259" key="1">
    <source>
        <dbReference type="Pfam" id="PF13699"/>
    </source>
</evidence>
<name>A0ABQ3VPL8_9CHLR</name>
<dbReference type="Pfam" id="PF13699">
    <property type="entry name" value="eCIS_core"/>
    <property type="match status" value="1"/>
</dbReference>